<dbReference type="EnsemblPlants" id="Ma05_t05650.1">
    <property type="protein sequence ID" value="Ma05_p05650.1"/>
    <property type="gene ID" value="Ma05_g05650"/>
</dbReference>
<dbReference type="Gramene" id="Ma05_t05650.1">
    <property type="protein sequence ID" value="Ma05_p05650.1"/>
    <property type="gene ID" value="Ma05_g05650"/>
</dbReference>
<gene>
    <name evidence="1" type="ORF">GSMUA_258000.1</name>
</gene>
<evidence type="ECO:0000313" key="2">
    <source>
        <dbReference type="EnsemblPlants" id="Ma05_p05650.1"/>
    </source>
</evidence>
<evidence type="ECO:0000313" key="3">
    <source>
        <dbReference type="Proteomes" id="UP000012960"/>
    </source>
</evidence>
<accession>A0A804J1B5</accession>
<reference evidence="2" key="2">
    <citation type="submission" date="2021-05" db="UniProtKB">
        <authorList>
            <consortium name="EnsemblPlants"/>
        </authorList>
    </citation>
    <scope>IDENTIFICATION</scope>
    <source>
        <strain evidence="2">subsp. malaccensis</strain>
    </source>
</reference>
<name>A0A804J1B5_MUSAM</name>
<keyword evidence="3" id="KW-1185">Reference proteome</keyword>
<protein>
    <submittedName>
        <fullName evidence="1">(wild Malaysian banana) hypothetical protein</fullName>
    </submittedName>
</protein>
<sequence length="50" mass="6168">MIWISIPKMFLLAALPRTFMSMKKQFRKRKRKSKFHRHRVGSTCWMHVMC</sequence>
<proteinExistence type="predicted"/>
<dbReference type="InParanoid" id="A0A804J1B5"/>
<reference evidence="1" key="1">
    <citation type="submission" date="2021-03" db="EMBL/GenBank/DDBJ databases">
        <authorList>
            <consortium name="Genoscope - CEA"/>
            <person name="William W."/>
        </authorList>
    </citation>
    <scope>NUCLEOTIDE SEQUENCE</scope>
    <source>
        <strain evidence="1">Doubled-haploid Pahang</strain>
    </source>
</reference>
<dbReference type="EMBL" id="HG996470">
    <property type="protein sequence ID" value="CAG1837623.1"/>
    <property type="molecule type" value="Genomic_DNA"/>
</dbReference>
<dbReference type="AlphaFoldDB" id="A0A804J1B5"/>
<organism evidence="2 3">
    <name type="scientific">Musa acuminata subsp. malaccensis</name>
    <name type="common">Wild banana</name>
    <name type="synonym">Musa malaccensis</name>
    <dbReference type="NCBI Taxonomy" id="214687"/>
    <lineage>
        <taxon>Eukaryota</taxon>
        <taxon>Viridiplantae</taxon>
        <taxon>Streptophyta</taxon>
        <taxon>Embryophyta</taxon>
        <taxon>Tracheophyta</taxon>
        <taxon>Spermatophyta</taxon>
        <taxon>Magnoliopsida</taxon>
        <taxon>Liliopsida</taxon>
        <taxon>Zingiberales</taxon>
        <taxon>Musaceae</taxon>
        <taxon>Musa</taxon>
    </lineage>
</organism>
<dbReference type="Proteomes" id="UP000012960">
    <property type="component" value="Unplaced"/>
</dbReference>
<evidence type="ECO:0000313" key="1">
    <source>
        <dbReference type="EMBL" id="CAG1837623.1"/>
    </source>
</evidence>